<dbReference type="Gene3D" id="3.40.50.1820">
    <property type="entry name" value="alpha/beta hydrolase"/>
    <property type="match status" value="1"/>
</dbReference>
<protein>
    <recommendedName>
        <fullName evidence="6">Carboxypeptidase</fullName>
        <ecNumber evidence="6">3.4.16.-</ecNumber>
    </recommendedName>
</protein>
<keyword evidence="2 6" id="KW-0121">Carboxypeptidase</keyword>
<dbReference type="InterPro" id="IPR018202">
    <property type="entry name" value="Ser_caboxypep_ser_AS"/>
</dbReference>
<dbReference type="PANTHER" id="PTHR11802:SF452">
    <property type="entry name" value="CARBOXYPEPTIDASE"/>
    <property type="match status" value="1"/>
</dbReference>
<dbReference type="GO" id="GO:0006508">
    <property type="term" value="P:proteolysis"/>
    <property type="evidence" value="ECO:0007669"/>
    <property type="project" value="UniProtKB-KW"/>
</dbReference>
<dbReference type="InterPro" id="IPR033124">
    <property type="entry name" value="Ser_caboxypep_his_AS"/>
</dbReference>
<reference evidence="7 8" key="1">
    <citation type="journal article" date="2015" name="Fungal Genet. Biol.">
        <title>Evolution of novel wood decay mechanisms in Agaricales revealed by the genome sequences of Fistulina hepatica and Cylindrobasidium torrendii.</title>
        <authorList>
            <person name="Floudas D."/>
            <person name="Held B.W."/>
            <person name="Riley R."/>
            <person name="Nagy L.G."/>
            <person name="Koehler G."/>
            <person name="Ransdell A.S."/>
            <person name="Younus H."/>
            <person name="Chow J."/>
            <person name="Chiniquy J."/>
            <person name="Lipzen A."/>
            <person name="Tritt A."/>
            <person name="Sun H."/>
            <person name="Haridas S."/>
            <person name="LaButti K."/>
            <person name="Ohm R.A."/>
            <person name="Kues U."/>
            <person name="Blanchette R.A."/>
            <person name="Grigoriev I.V."/>
            <person name="Minto R.E."/>
            <person name="Hibbett D.S."/>
        </authorList>
    </citation>
    <scope>NUCLEOTIDE SEQUENCE [LARGE SCALE GENOMIC DNA]</scope>
    <source>
        <strain evidence="7 8">ATCC 64428</strain>
    </source>
</reference>
<evidence type="ECO:0000313" key="8">
    <source>
        <dbReference type="Proteomes" id="UP000054144"/>
    </source>
</evidence>
<dbReference type="Proteomes" id="UP000054144">
    <property type="component" value="Unassembled WGS sequence"/>
</dbReference>
<keyword evidence="4 6" id="KW-0378">Hydrolase</keyword>
<dbReference type="InterPro" id="IPR029058">
    <property type="entry name" value="AB_hydrolase_fold"/>
</dbReference>
<dbReference type="AlphaFoldDB" id="A0A0D7A754"/>
<dbReference type="EMBL" id="KN882027">
    <property type="protein sequence ID" value="KIY46565.1"/>
    <property type="molecule type" value="Genomic_DNA"/>
</dbReference>
<dbReference type="PRINTS" id="PR00724">
    <property type="entry name" value="CRBOXYPTASEC"/>
</dbReference>
<proteinExistence type="inferred from homology"/>
<evidence type="ECO:0000256" key="6">
    <source>
        <dbReference type="RuleBase" id="RU361156"/>
    </source>
</evidence>
<name>A0A0D7A754_9AGAR</name>
<dbReference type="EC" id="3.4.16.-" evidence="6"/>
<evidence type="ECO:0000256" key="4">
    <source>
        <dbReference type="ARBA" id="ARBA00022801"/>
    </source>
</evidence>
<dbReference type="Pfam" id="PF00450">
    <property type="entry name" value="Peptidase_S10"/>
    <property type="match status" value="1"/>
</dbReference>
<dbReference type="OrthoDB" id="443318at2759"/>
<gene>
    <name evidence="7" type="ORF">FISHEDRAFT_66412</name>
</gene>
<keyword evidence="3 6" id="KW-0645">Protease</keyword>
<keyword evidence="5" id="KW-0325">Glycoprotein</keyword>
<dbReference type="PROSITE" id="PS00560">
    <property type="entry name" value="CARBOXYPEPT_SER_HIS"/>
    <property type="match status" value="1"/>
</dbReference>
<evidence type="ECO:0000256" key="3">
    <source>
        <dbReference type="ARBA" id="ARBA00022670"/>
    </source>
</evidence>
<dbReference type="InterPro" id="IPR001563">
    <property type="entry name" value="Peptidase_S10"/>
</dbReference>
<dbReference type="Gene3D" id="1.10.287.410">
    <property type="match status" value="1"/>
</dbReference>
<dbReference type="PANTHER" id="PTHR11802">
    <property type="entry name" value="SERINE PROTEASE FAMILY S10 SERINE CARBOXYPEPTIDASE"/>
    <property type="match status" value="1"/>
</dbReference>
<dbReference type="GO" id="GO:0004185">
    <property type="term" value="F:serine-type carboxypeptidase activity"/>
    <property type="evidence" value="ECO:0007669"/>
    <property type="project" value="UniProtKB-UniRule"/>
</dbReference>
<evidence type="ECO:0000313" key="7">
    <source>
        <dbReference type="EMBL" id="KIY46565.1"/>
    </source>
</evidence>
<sequence>MPTRRSGHMRAPRFPNVDVRDEFVSHPAFQHHHLRVTEPELCDPSVKQYSGYLDIAEDKHLFFWFFESRTSPNDAPLVLWLNGGPGCSSSTGLLFELGPCRVADEGKNTTYNPHSWTSYANVIFLDQPVDVGYSYAENGNTVNTSPVAGEDVYAFLELFLNRYPKYSKALFHIAGESYGGTYVPNVAKVIYEANQKHALAPMPSIKKINFASVMLGNGLTDPYIQMGSVPDYVCEGPYPVYDDPNGAECQALRAKVPTCQRLVNYCYRFQSRFTCAPALLYCNAQLFSPLMQTGLNPYDVRRKCDRSKDGDLCYREMQWIDKWMNLPEVKAALGVDPTRTFASCNMQVNQAFALQGDGAHNSAALLPDLVNDGIRLLVYAGHADMMCNYMGNERWVEALDTIFHDEFAEFESLPWVTMSGGVLAGEVRSAGGAGFTAGNVTFVTVYSAGHMVPYDQPEAALRLSLVLRTQRLGQIRAIVCIQRHPSMPAGWRLHGTYSLRRA</sequence>
<evidence type="ECO:0000256" key="5">
    <source>
        <dbReference type="ARBA" id="ARBA00023180"/>
    </source>
</evidence>
<dbReference type="GO" id="GO:0000324">
    <property type="term" value="C:fungal-type vacuole"/>
    <property type="evidence" value="ECO:0007669"/>
    <property type="project" value="TreeGrafter"/>
</dbReference>
<evidence type="ECO:0000256" key="1">
    <source>
        <dbReference type="ARBA" id="ARBA00009431"/>
    </source>
</evidence>
<dbReference type="PROSITE" id="PS00131">
    <property type="entry name" value="CARBOXYPEPT_SER_SER"/>
    <property type="match status" value="1"/>
</dbReference>
<dbReference type="SUPFAM" id="SSF53474">
    <property type="entry name" value="alpha/beta-Hydrolases"/>
    <property type="match status" value="1"/>
</dbReference>
<comment type="similarity">
    <text evidence="1 6">Belongs to the peptidase S10 family.</text>
</comment>
<accession>A0A0D7A754</accession>
<evidence type="ECO:0000256" key="2">
    <source>
        <dbReference type="ARBA" id="ARBA00022645"/>
    </source>
</evidence>
<organism evidence="7 8">
    <name type="scientific">Fistulina hepatica ATCC 64428</name>
    <dbReference type="NCBI Taxonomy" id="1128425"/>
    <lineage>
        <taxon>Eukaryota</taxon>
        <taxon>Fungi</taxon>
        <taxon>Dikarya</taxon>
        <taxon>Basidiomycota</taxon>
        <taxon>Agaricomycotina</taxon>
        <taxon>Agaricomycetes</taxon>
        <taxon>Agaricomycetidae</taxon>
        <taxon>Agaricales</taxon>
        <taxon>Fistulinaceae</taxon>
        <taxon>Fistulina</taxon>
    </lineage>
</organism>
<keyword evidence="8" id="KW-1185">Reference proteome</keyword>